<dbReference type="AlphaFoldDB" id="Q2NVQ1"/>
<evidence type="ECO:0000313" key="1">
    <source>
        <dbReference type="EMBL" id="BAE73774.1"/>
    </source>
</evidence>
<dbReference type="HOGENOM" id="CLU_1936719_0_0_6"/>
<organism evidence="1 2">
    <name type="scientific">Sodalis glossinidius (strain morsitans)</name>
    <dbReference type="NCBI Taxonomy" id="343509"/>
    <lineage>
        <taxon>Bacteria</taxon>
        <taxon>Pseudomonadati</taxon>
        <taxon>Pseudomonadota</taxon>
        <taxon>Gammaproteobacteria</taxon>
        <taxon>Enterobacterales</taxon>
        <taxon>Bruguierivoracaceae</taxon>
        <taxon>Sodalis</taxon>
    </lineage>
</organism>
<keyword evidence="2" id="KW-1185">Reference proteome</keyword>
<gene>
    <name evidence="1" type="ordered locus">SG0499</name>
</gene>
<reference evidence="1 2" key="1">
    <citation type="journal article" date="2006" name="Genome Res.">
        <title>Massive genome erosion and functional adaptations provide insights into the symbiotic lifestyle of Sodalis glossinidius in the tsetse host.</title>
        <authorList>
            <person name="Toh H."/>
            <person name="Weiss B.L."/>
            <person name="Perkin S.A.H."/>
            <person name="Yamashita A."/>
            <person name="Oshima K."/>
            <person name="Hattori M."/>
            <person name="Aksoy S."/>
        </authorList>
    </citation>
    <scope>NUCLEOTIDE SEQUENCE [LARGE SCALE GENOMIC DNA]</scope>
    <source>
        <strain evidence="2">morsitans</strain>
    </source>
</reference>
<accession>Q2NVQ1</accession>
<dbReference type="KEGG" id="sgl:SG0499"/>
<sequence length="130" mass="14388">MGHRRLTEIDRGGASRLVGQYVYSGLRYVSQTGRGFGRGHRRHGERRDLRAVSVCGGRCARSLQPYISIIVLRVLCSPTDHREVVGEMEPSLGLRACPIDSSPTTYLPPSRLDGILCLEHVSIRKVMAVS</sequence>
<protein>
    <submittedName>
        <fullName evidence="1">Uncharacterized protein</fullName>
    </submittedName>
</protein>
<name>Q2NVQ1_SODGM</name>
<dbReference type="EMBL" id="AP008232">
    <property type="protein sequence ID" value="BAE73774.1"/>
    <property type="molecule type" value="Genomic_DNA"/>
</dbReference>
<proteinExistence type="predicted"/>
<evidence type="ECO:0000313" key="2">
    <source>
        <dbReference type="Proteomes" id="UP000001932"/>
    </source>
</evidence>
<dbReference type="Proteomes" id="UP000001932">
    <property type="component" value="Chromosome"/>
</dbReference>